<proteinExistence type="predicted"/>
<dbReference type="OrthoDB" id="5970at2"/>
<sequence>MLNRRTIEDMCKAAEAGSSAESAWAAQICRQLLDLQVGETVKVSFEPGEEFLITCCQEGYELE</sequence>
<gene>
    <name evidence="1" type="ORF">JonanDRAFT_0547</name>
</gene>
<evidence type="ECO:0000313" key="1">
    <source>
        <dbReference type="EMBL" id="EHM12950.1"/>
    </source>
</evidence>
<dbReference type="Proteomes" id="UP000003806">
    <property type="component" value="Chromosome"/>
</dbReference>
<dbReference type="RefSeq" id="WP_008520704.1">
    <property type="nucleotide sequence ID" value="NZ_CM001376.1"/>
</dbReference>
<dbReference type="eggNOG" id="ENOG5033N7H">
    <property type="taxonomic scope" value="Bacteria"/>
</dbReference>
<evidence type="ECO:0000313" key="2">
    <source>
        <dbReference type="Proteomes" id="UP000003806"/>
    </source>
</evidence>
<organism evidence="1 2">
    <name type="scientific">Jonquetella anthropi DSM 22815</name>
    <dbReference type="NCBI Taxonomy" id="885272"/>
    <lineage>
        <taxon>Bacteria</taxon>
        <taxon>Thermotogati</taxon>
        <taxon>Synergistota</taxon>
        <taxon>Synergistia</taxon>
        <taxon>Synergistales</taxon>
        <taxon>Dethiosulfovibrionaceae</taxon>
        <taxon>Jonquetella</taxon>
    </lineage>
</organism>
<dbReference type="STRING" id="885272.JonanDRAFT_0547"/>
<accession>H0UJU1</accession>
<dbReference type="AlphaFoldDB" id="H0UJU1"/>
<protein>
    <submittedName>
        <fullName evidence="1">Uncharacterized protein</fullName>
    </submittedName>
</protein>
<dbReference type="HOGENOM" id="CLU_2879886_0_0_0"/>
<keyword evidence="2" id="KW-1185">Reference proteome</keyword>
<dbReference type="EMBL" id="CM001376">
    <property type="protein sequence ID" value="EHM12950.1"/>
    <property type="molecule type" value="Genomic_DNA"/>
</dbReference>
<name>H0UJU1_9BACT</name>
<reference evidence="1 2" key="1">
    <citation type="submission" date="2011-11" db="EMBL/GenBank/DDBJ databases">
        <title>The Noncontiguous Finished genome of Jonquetella anthropi DSM 22815.</title>
        <authorList>
            <consortium name="US DOE Joint Genome Institute (JGI-PGF)"/>
            <person name="Lucas S."/>
            <person name="Copeland A."/>
            <person name="Lapidus A."/>
            <person name="Glavina del Rio T."/>
            <person name="Dalin E."/>
            <person name="Tice H."/>
            <person name="Bruce D."/>
            <person name="Goodwin L."/>
            <person name="Pitluck S."/>
            <person name="Peters L."/>
            <person name="Mikhailova N."/>
            <person name="Held B."/>
            <person name="Kyrpides N."/>
            <person name="Mavromatis K."/>
            <person name="Ivanova N."/>
            <person name="Markowitz V."/>
            <person name="Cheng J.-F."/>
            <person name="Hugenholtz P."/>
            <person name="Woyke T."/>
            <person name="Wu D."/>
            <person name="Gronow S."/>
            <person name="Wellnitz S."/>
            <person name="Brambilla E."/>
            <person name="Klenk H.-P."/>
            <person name="Eisen J.A."/>
        </authorList>
    </citation>
    <scope>NUCLEOTIDE SEQUENCE [LARGE SCALE GENOMIC DNA]</scope>
    <source>
        <strain evidence="1 2">DSM 22815</strain>
    </source>
</reference>